<dbReference type="EMBL" id="LN899821">
    <property type="protein sequence ID" value="CUV20261.1"/>
    <property type="molecule type" value="Genomic_DNA"/>
</dbReference>
<organism evidence="1">
    <name type="scientific">Ralstonia solanacearum</name>
    <name type="common">Pseudomonas solanacearum</name>
    <dbReference type="NCBI Taxonomy" id="305"/>
    <lineage>
        <taxon>Bacteria</taxon>
        <taxon>Pseudomonadati</taxon>
        <taxon>Pseudomonadota</taxon>
        <taxon>Betaproteobacteria</taxon>
        <taxon>Burkholderiales</taxon>
        <taxon>Burkholderiaceae</taxon>
        <taxon>Ralstonia</taxon>
        <taxon>Ralstonia solanacearum species complex</taxon>
    </lineage>
</organism>
<name>A0A0S4UDG4_RALSL</name>
<proteinExistence type="predicted"/>
<reference evidence="1" key="1">
    <citation type="submission" date="2015-10" db="EMBL/GenBank/DDBJ databases">
        <authorList>
            <person name="Gilbert D.G."/>
        </authorList>
    </citation>
    <scope>NUCLEOTIDE SEQUENCE</scope>
    <source>
        <strain evidence="1">Phyl III-seqv23</strain>
    </source>
</reference>
<evidence type="ECO:0000313" key="1">
    <source>
        <dbReference type="EMBL" id="CUV20261.1"/>
    </source>
</evidence>
<protein>
    <submittedName>
        <fullName evidence="1">Uncharacterized protein</fullName>
    </submittedName>
</protein>
<sequence>MRVLCQATKTASWRCGAGLAACAMPLREARAAGGRRQQLGVGAQPHCFGTPGRCRCERENGVVPRLTVSGSQCACTTTTTSELRRSGTDAAEAAAERNRATRAALGTRASAGGRPWQEGEAGVRRVMAKAYASRARLWVGAMAPGAWHPRPSHRG</sequence>
<accession>A0A0S4UDG4</accession>
<gene>
    <name evidence="1" type="ORF">PSS4_v1_1400007</name>
</gene>
<dbReference type="AlphaFoldDB" id="A0A0S4UDG4"/>